<evidence type="ECO:0000256" key="2">
    <source>
        <dbReference type="ARBA" id="ARBA00012513"/>
    </source>
</evidence>
<dbReference type="PROSITE" id="PS00107">
    <property type="entry name" value="PROTEIN_KINASE_ATP"/>
    <property type="match status" value="1"/>
</dbReference>
<dbReference type="InterPro" id="IPR017441">
    <property type="entry name" value="Protein_kinase_ATP_BS"/>
</dbReference>
<evidence type="ECO:0000256" key="1">
    <source>
        <dbReference type="ARBA" id="ARBA00004236"/>
    </source>
</evidence>
<evidence type="ECO:0000256" key="9">
    <source>
        <dbReference type="ARBA" id="ARBA00048679"/>
    </source>
</evidence>
<dbReference type="InterPro" id="IPR050823">
    <property type="entry name" value="Plant_Ser_Thr_Prot_Kinase"/>
</dbReference>
<dbReference type="OrthoDB" id="4062651at2759"/>
<dbReference type="GO" id="GO:0005886">
    <property type="term" value="C:plasma membrane"/>
    <property type="evidence" value="ECO:0007669"/>
    <property type="project" value="UniProtKB-SubCell"/>
</dbReference>
<evidence type="ECO:0000313" key="13">
    <source>
        <dbReference type="Proteomes" id="UP000291084"/>
    </source>
</evidence>
<dbReference type="PROSITE" id="PS50011">
    <property type="entry name" value="PROTEIN_KINASE_DOM"/>
    <property type="match status" value="1"/>
</dbReference>
<dbReference type="FunFam" id="1.10.510.10:FF:000095">
    <property type="entry name" value="protein STRUBBELIG-RECEPTOR FAMILY 8"/>
    <property type="match status" value="1"/>
</dbReference>
<keyword evidence="13" id="KW-1185">Reference proteome</keyword>
<evidence type="ECO:0000313" key="12">
    <source>
        <dbReference type="EMBL" id="BAT75308.1"/>
    </source>
</evidence>
<evidence type="ECO:0000256" key="5">
    <source>
        <dbReference type="ARBA" id="ARBA00022741"/>
    </source>
</evidence>
<feature type="domain" description="Protein kinase" evidence="11">
    <location>
        <begin position="89"/>
        <end position="372"/>
    </location>
</feature>
<keyword evidence="6" id="KW-0418">Kinase</keyword>
<name>A0A0S3R3Z2_PHAAN</name>
<dbReference type="InterPro" id="IPR000719">
    <property type="entry name" value="Prot_kinase_dom"/>
</dbReference>
<evidence type="ECO:0000256" key="7">
    <source>
        <dbReference type="ARBA" id="ARBA00022840"/>
    </source>
</evidence>
<dbReference type="GO" id="GO:0005524">
    <property type="term" value="F:ATP binding"/>
    <property type="evidence" value="ECO:0007669"/>
    <property type="project" value="UniProtKB-UniRule"/>
</dbReference>
<comment type="subcellular location">
    <subcellularLocation>
        <location evidence="1">Cell membrane</location>
    </subcellularLocation>
</comment>
<protein>
    <recommendedName>
        <fullName evidence="2">non-specific serine/threonine protein kinase</fullName>
        <ecNumber evidence="2">2.7.11.1</ecNumber>
    </recommendedName>
</protein>
<dbReference type="InterPro" id="IPR011009">
    <property type="entry name" value="Kinase-like_dom_sf"/>
</dbReference>
<proteinExistence type="predicted"/>
<evidence type="ECO:0000256" key="6">
    <source>
        <dbReference type="ARBA" id="ARBA00022777"/>
    </source>
</evidence>
<dbReference type="Proteomes" id="UP000291084">
    <property type="component" value="Chromosome 1"/>
</dbReference>
<organism evidence="12 13">
    <name type="scientific">Vigna angularis var. angularis</name>
    <dbReference type="NCBI Taxonomy" id="157739"/>
    <lineage>
        <taxon>Eukaryota</taxon>
        <taxon>Viridiplantae</taxon>
        <taxon>Streptophyta</taxon>
        <taxon>Embryophyta</taxon>
        <taxon>Tracheophyta</taxon>
        <taxon>Spermatophyta</taxon>
        <taxon>Magnoliopsida</taxon>
        <taxon>eudicotyledons</taxon>
        <taxon>Gunneridae</taxon>
        <taxon>Pentapetalae</taxon>
        <taxon>rosids</taxon>
        <taxon>fabids</taxon>
        <taxon>Fabales</taxon>
        <taxon>Fabaceae</taxon>
        <taxon>Papilionoideae</taxon>
        <taxon>50 kb inversion clade</taxon>
        <taxon>NPAAA clade</taxon>
        <taxon>indigoferoid/millettioid clade</taxon>
        <taxon>Phaseoleae</taxon>
        <taxon>Vigna</taxon>
    </lineage>
</organism>
<dbReference type="EMBL" id="AP015034">
    <property type="protein sequence ID" value="BAT75308.1"/>
    <property type="molecule type" value="Genomic_DNA"/>
</dbReference>
<feature type="binding site" evidence="10">
    <location>
        <position position="127"/>
    </location>
    <ligand>
        <name>ATP</name>
        <dbReference type="ChEBI" id="CHEBI:30616"/>
    </ligand>
</feature>
<dbReference type="AlphaFoldDB" id="A0A0S3R3Z2"/>
<dbReference type="Pfam" id="PF07714">
    <property type="entry name" value="PK_Tyr_Ser-Thr"/>
    <property type="match status" value="1"/>
</dbReference>
<sequence>MGLCFSVAPSLQYSSLNRPHYPGSSDIHGSSVEFSETITTTDIRKSQFSVRETIYSDCSPIPFNHRQLLKWPELKVFSFKELKSATGNFKSDRLVGEGGFGRVYKGWLDENTLTPAKPGSGVEVAIKMFKPEGSQGFAQWQSEVNVLGRLSHPNVVRLLGYCWDEDQFLLVYEFMPNGSFHYHLFERNHEPLSWNTRLKIIIGAARGLAFLHANENKVIFRDFKSSNILLDGNYNAKIADFGLATLGPSEGQSHKTTCIGGTCGYIAPEYMTTGDLYVKSDVYAFGVVLLEILTGMRVHDRIRSTGQHNLVEWSKPCLSFEIKLKTIMDGKIEGQYSPKAALQAAQLALKCLEHDPYQRPSMEEVLEGLEAIEDNQ</sequence>
<evidence type="ECO:0000256" key="10">
    <source>
        <dbReference type="PROSITE-ProRule" id="PRU10141"/>
    </source>
</evidence>
<keyword evidence="3" id="KW-0472">Membrane</keyword>
<dbReference type="Gene3D" id="3.30.200.20">
    <property type="entry name" value="Phosphorylase Kinase, domain 1"/>
    <property type="match status" value="1"/>
</dbReference>
<comment type="catalytic activity">
    <reaction evidence="9">
        <text>L-seryl-[protein] + ATP = O-phospho-L-seryl-[protein] + ADP + H(+)</text>
        <dbReference type="Rhea" id="RHEA:17989"/>
        <dbReference type="Rhea" id="RHEA-COMP:9863"/>
        <dbReference type="Rhea" id="RHEA-COMP:11604"/>
        <dbReference type="ChEBI" id="CHEBI:15378"/>
        <dbReference type="ChEBI" id="CHEBI:29999"/>
        <dbReference type="ChEBI" id="CHEBI:30616"/>
        <dbReference type="ChEBI" id="CHEBI:83421"/>
        <dbReference type="ChEBI" id="CHEBI:456216"/>
        <dbReference type="EC" id="2.7.11.1"/>
    </reaction>
</comment>
<evidence type="ECO:0000256" key="4">
    <source>
        <dbReference type="ARBA" id="ARBA00022679"/>
    </source>
</evidence>
<keyword evidence="5 10" id="KW-0547">Nucleotide-binding</keyword>
<dbReference type="EC" id="2.7.11.1" evidence="2"/>
<comment type="catalytic activity">
    <reaction evidence="8">
        <text>L-threonyl-[protein] + ATP = O-phospho-L-threonyl-[protein] + ADP + H(+)</text>
        <dbReference type="Rhea" id="RHEA:46608"/>
        <dbReference type="Rhea" id="RHEA-COMP:11060"/>
        <dbReference type="Rhea" id="RHEA-COMP:11605"/>
        <dbReference type="ChEBI" id="CHEBI:15378"/>
        <dbReference type="ChEBI" id="CHEBI:30013"/>
        <dbReference type="ChEBI" id="CHEBI:30616"/>
        <dbReference type="ChEBI" id="CHEBI:61977"/>
        <dbReference type="ChEBI" id="CHEBI:456216"/>
        <dbReference type="EC" id="2.7.11.1"/>
    </reaction>
</comment>
<evidence type="ECO:0000256" key="8">
    <source>
        <dbReference type="ARBA" id="ARBA00047899"/>
    </source>
</evidence>
<dbReference type="Gene3D" id="1.10.510.10">
    <property type="entry name" value="Transferase(Phosphotransferase) domain 1"/>
    <property type="match status" value="1"/>
</dbReference>
<evidence type="ECO:0000256" key="3">
    <source>
        <dbReference type="ARBA" id="ARBA00022475"/>
    </source>
</evidence>
<dbReference type="FunFam" id="3.30.200.20:FF:000228">
    <property type="entry name" value="Serine/threonine-protein kinase BIK1"/>
    <property type="match status" value="1"/>
</dbReference>
<evidence type="ECO:0000259" key="11">
    <source>
        <dbReference type="PROSITE" id="PS50011"/>
    </source>
</evidence>
<reference evidence="12 13" key="1">
    <citation type="journal article" date="2015" name="Sci. Rep.">
        <title>The power of single molecule real-time sequencing technology in the de novo assembly of a eukaryotic genome.</title>
        <authorList>
            <person name="Sakai H."/>
            <person name="Naito K."/>
            <person name="Ogiso-Tanaka E."/>
            <person name="Takahashi Y."/>
            <person name="Iseki K."/>
            <person name="Muto C."/>
            <person name="Satou K."/>
            <person name="Teruya K."/>
            <person name="Shiroma A."/>
            <person name="Shimoji M."/>
            <person name="Hirano T."/>
            <person name="Itoh T."/>
            <person name="Kaga A."/>
            <person name="Tomooka N."/>
        </authorList>
    </citation>
    <scope>NUCLEOTIDE SEQUENCE [LARGE SCALE GENOMIC DNA]</scope>
    <source>
        <strain evidence="13">cv. Shumari</strain>
    </source>
</reference>
<dbReference type="SUPFAM" id="SSF56112">
    <property type="entry name" value="Protein kinase-like (PK-like)"/>
    <property type="match status" value="1"/>
</dbReference>
<dbReference type="PANTHER" id="PTHR45621">
    <property type="entry name" value="OS01G0588500 PROTEIN-RELATED"/>
    <property type="match status" value="1"/>
</dbReference>
<keyword evidence="3" id="KW-1003">Cell membrane</keyword>
<dbReference type="GO" id="GO:0004674">
    <property type="term" value="F:protein serine/threonine kinase activity"/>
    <property type="evidence" value="ECO:0007669"/>
    <property type="project" value="UniProtKB-EC"/>
</dbReference>
<keyword evidence="7 10" id="KW-0067">ATP-binding</keyword>
<keyword evidence="4" id="KW-0808">Transferase</keyword>
<gene>
    <name evidence="12" type="primary">Vigan.01G314900</name>
    <name evidence="12" type="ORF">VIGAN_01314900</name>
</gene>
<dbReference type="InterPro" id="IPR001245">
    <property type="entry name" value="Ser-Thr/Tyr_kinase_cat_dom"/>
</dbReference>
<accession>A0A0S3R3Z2</accession>